<feature type="zinc finger region" description="TRAF-type" evidence="4">
    <location>
        <begin position="111"/>
        <end position="158"/>
    </location>
</feature>
<dbReference type="InterPro" id="IPR018957">
    <property type="entry name" value="Znf_C3HC4_RING-type"/>
</dbReference>
<protein>
    <recommendedName>
        <fullName evidence="9">RING-type domain-containing protein</fullName>
    </recommendedName>
</protein>
<dbReference type="SUPFAM" id="SSF57850">
    <property type="entry name" value="RING/U-box"/>
    <property type="match status" value="1"/>
</dbReference>
<dbReference type="EMBL" id="CDMZ01000319">
    <property type="protein sequence ID" value="CEM11724.1"/>
    <property type="molecule type" value="Genomic_DNA"/>
</dbReference>
<sequence>MNSEIRRLGLDASYAAAGNEDLVQNALCPICHDYIEDARETDCAARHVFCGPCIKDVSDRNQPCPCCRGQFSKTERPQGLMRSFIEQVKWKCLNFENGCAFTGTKKQLEKHLDDDCAVQEFKCPFSGCQEKMRRGALDAHKNTCPYRLLPCFFCQAQVRFNCMTAHRDRCPKFPIPCPKMCGQNVPRWQVSQHFERECAEQVLDCRVSGCGERVKRKLMDQHEDDNMKRHLKLVYTELAKQEQQRKSLQTEIAQLKSHWHFAQLHSPSLTDDCLELTVRLPDFETKSAGMVRGEGQFLHSVRFLFQVSG</sequence>
<dbReference type="PANTHER" id="PTHR10131">
    <property type="entry name" value="TNF RECEPTOR ASSOCIATED FACTOR"/>
    <property type="match status" value="1"/>
</dbReference>
<name>A0A0G4FFS5_9ALVE</name>
<feature type="coiled-coil region" evidence="5">
    <location>
        <begin position="231"/>
        <end position="258"/>
    </location>
</feature>
<feature type="domain" description="RING-type" evidence="6">
    <location>
        <begin position="28"/>
        <end position="68"/>
    </location>
</feature>
<evidence type="ECO:0000256" key="1">
    <source>
        <dbReference type="ARBA" id="ARBA00022723"/>
    </source>
</evidence>
<dbReference type="VEuPathDB" id="CryptoDB:Cvel_3275"/>
<dbReference type="FunFam" id="3.30.40.10:FF:000121">
    <property type="entry name" value="TNF receptor-associated factor"/>
    <property type="match status" value="1"/>
</dbReference>
<feature type="domain" description="TRAF-type" evidence="7">
    <location>
        <begin position="165"/>
        <end position="216"/>
    </location>
</feature>
<evidence type="ECO:0000259" key="7">
    <source>
        <dbReference type="PROSITE" id="PS50145"/>
    </source>
</evidence>
<organism evidence="8">
    <name type="scientific">Chromera velia CCMP2878</name>
    <dbReference type="NCBI Taxonomy" id="1169474"/>
    <lineage>
        <taxon>Eukaryota</taxon>
        <taxon>Sar</taxon>
        <taxon>Alveolata</taxon>
        <taxon>Colpodellida</taxon>
        <taxon>Chromeraceae</taxon>
        <taxon>Chromera</taxon>
    </lineage>
</organism>
<keyword evidence="1 4" id="KW-0479">Metal-binding</keyword>
<dbReference type="PANTHER" id="PTHR10131:SF94">
    <property type="entry name" value="TNF RECEPTOR-ASSOCIATED FACTOR 4"/>
    <property type="match status" value="1"/>
</dbReference>
<reference evidence="8" key="1">
    <citation type="submission" date="2014-11" db="EMBL/GenBank/DDBJ databases">
        <authorList>
            <person name="Otto D Thomas"/>
            <person name="Naeem Raeece"/>
        </authorList>
    </citation>
    <scope>NUCLEOTIDE SEQUENCE</scope>
</reference>
<dbReference type="PhylomeDB" id="A0A0G4FFS5"/>
<keyword evidence="2 4" id="KW-0863">Zinc-finger</keyword>
<dbReference type="Gene3D" id="3.30.40.10">
    <property type="entry name" value="Zinc/RING finger domain, C3HC4 (zinc finger)"/>
    <property type="match status" value="4"/>
</dbReference>
<dbReference type="PROSITE" id="PS50089">
    <property type="entry name" value="ZF_RING_2"/>
    <property type="match status" value="1"/>
</dbReference>
<evidence type="ECO:0000256" key="2">
    <source>
        <dbReference type="ARBA" id="ARBA00022771"/>
    </source>
</evidence>
<gene>
    <name evidence="8" type="ORF">Cvel_3275</name>
</gene>
<dbReference type="InterPro" id="IPR013083">
    <property type="entry name" value="Znf_RING/FYVE/PHD"/>
</dbReference>
<dbReference type="SUPFAM" id="SSF49599">
    <property type="entry name" value="TRAF domain-like"/>
    <property type="match status" value="1"/>
</dbReference>
<feature type="domain" description="TRAF-type" evidence="7">
    <location>
        <begin position="111"/>
        <end position="158"/>
    </location>
</feature>
<keyword evidence="5" id="KW-0175">Coiled coil</keyword>
<accession>A0A0G4FFS5</accession>
<dbReference type="AlphaFoldDB" id="A0A0G4FFS5"/>
<dbReference type="InterPro" id="IPR001841">
    <property type="entry name" value="Znf_RING"/>
</dbReference>
<dbReference type="Pfam" id="PF02176">
    <property type="entry name" value="zf-TRAF"/>
    <property type="match status" value="2"/>
</dbReference>
<dbReference type="Pfam" id="PF00097">
    <property type="entry name" value="zf-C3HC4"/>
    <property type="match status" value="1"/>
</dbReference>
<dbReference type="GO" id="GO:0008270">
    <property type="term" value="F:zinc ion binding"/>
    <property type="evidence" value="ECO:0007669"/>
    <property type="project" value="UniProtKB-KW"/>
</dbReference>
<proteinExistence type="predicted"/>
<dbReference type="PROSITE" id="PS50145">
    <property type="entry name" value="ZF_TRAF"/>
    <property type="match status" value="2"/>
</dbReference>
<evidence type="ECO:0008006" key="9">
    <source>
        <dbReference type="Google" id="ProtNLM"/>
    </source>
</evidence>
<dbReference type="InterPro" id="IPR001293">
    <property type="entry name" value="Znf_TRAF"/>
</dbReference>
<feature type="zinc finger region" description="TRAF-type" evidence="4">
    <location>
        <begin position="165"/>
        <end position="216"/>
    </location>
</feature>
<evidence type="ECO:0000259" key="6">
    <source>
        <dbReference type="PROSITE" id="PS50089"/>
    </source>
</evidence>
<keyword evidence="3 4" id="KW-0862">Zinc</keyword>
<evidence type="ECO:0000256" key="3">
    <source>
        <dbReference type="ARBA" id="ARBA00022833"/>
    </source>
</evidence>
<evidence type="ECO:0000256" key="4">
    <source>
        <dbReference type="PROSITE-ProRule" id="PRU00207"/>
    </source>
</evidence>
<evidence type="ECO:0000313" key="8">
    <source>
        <dbReference type="EMBL" id="CEM11724.1"/>
    </source>
</evidence>
<evidence type="ECO:0000256" key="5">
    <source>
        <dbReference type="SAM" id="Coils"/>
    </source>
</evidence>